<dbReference type="Proteomes" id="UP000256964">
    <property type="component" value="Unassembled WGS sequence"/>
</dbReference>
<keyword evidence="2" id="KW-0812">Transmembrane</keyword>
<dbReference type="EMBL" id="KZ857469">
    <property type="protein sequence ID" value="RDX43148.1"/>
    <property type="molecule type" value="Genomic_DNA"/>
</dbReference>
<dbReference type="AlphaFoldDB" id="A0A371CS85"/>
<accession>A0A371CS85</accession>
<evidence type="ECO:0000313" key="4">
    <source>
        <dbReference type="Proteomes" id="UP000256964"/>
    </source>
</evidence>
<keyword evidence="2" id="KW-0472">Membrane</keyword>
<organism evidence="3 4">
    <name type="scientific">Lentinus brumalis</name>
    <dbReference type="NCBI Taxonomy" id="2498619"/>
    <lineage>
        <taxon>Eukaryota</taxon>
        <taxon>Fungi</taxon>
        <taxon>Dikarya</taxon>
        <taxon>Basidiomycota</taxon>
        <taxon>Agaricomycotina</taxon>
        <taxon>Agaricomycetes</taxon>
        <taxon>Polyporales</taxon>
        <taxon>Polyporaceae</taxon>
        <taxon>Lentinus</taxon>
    </lineage>
</organism>
<feature type="transmembrane region" description="Helical" evidence="2">
    <location>
        <begin position="233"/>
        <end position="250"/>
    </location>
</feature>
<feature type="compositionally biased region" description="Low complexity" evidence="1">
    <location>
        <begin position="354"/>
        <end position="368"/>
    </location>
</feature>
<gene>
    <name evidence="3" type="ORF">OH76DRAFT_1235504</name>
</gene>
<evidence type="ECO:0000313" key="3">
    <source>
        <dbReference type="EMBL" id="RDX43148.1"/>
    </source>
</evidence>
<name>A0A371CS85_9APHY</name>
<sequence length="523" mass="57285">MMFDLLARVTISKQDLMVLATVLGLLASIGALTVIYLAYHLAHFVSGLLDNMVISVSPVLFRIQVGRHGLEFTDAMLWSALANAGTLYLLDRPIVLDVIAYTCVLLHIFQLVRSCIGLCAQLCPLVNLVCCKTLSTAFKVSKTVAKVTRSIAYTTGSALVLCLSVVLRWTVFAALVCLTGAVEITAIYATTILIDDLVTLVLANRYVFLEVLTAPYTHRTAIVSFALKTIPQLLELVVLCIASYGLFLAARQLNKLWHQGYDVEHFGNWLAINTIEGCERTDLAFIALFDHVYAAAVAVVRFFLPDHFADDTSVDWLVTLSPIPAGASNPEPAPSNPKSAPSNPEPVASSLELATSSGPSPATTATISFKSSTSASVAEEVCDVLPGNKEVETEVEAVEIEVLDRDSDDNSEPTDAPSSPPIVWRYRAWNDKDECVESLPYYHVVDEETGKDHFEPVPGYDHPVYSTIDGRNLTYWDGGLYVEMGELHREAWLNGLWRPIVAFVLAFDMARIEEVQDSELPAP</sequence>
<feature type="transmembrane region" description="Helical" evidence="2">
    <location>
        <begin position="16"/>
        <end position="39"/>
    </location>
</feature>
<reference evidence="3 4" key="1">
    <citation type="journal article" date="2018" name="Biotechnol. Biofuels">
        <title>Integrative visual omics of the white-rot fungus Polyporus brumalis exposes the biotechnological potential of its oxidative enzymes for delignifying raw plant biomass.</title>
        <authorList>
            <person name="Miyauchi S."/>
            <person name="Rancon A."/>
            <person name="Drula E."/>
            <person name="Hage H."/>
            <person name="Chaduli D."/>
            <person name="Favel A."/>
            <person name="Grisel S."/>
            <person name="Henrissat B."/>
            <person name="Herpoel-Gimbert I."/>
            <person name="Ruiz-Duenas F.J."/>
            <person name="Chevret D."/>
            <person name="Hainaut M."/>
            <person name="Lin J."/>
            <person name="Wang M."/>
            <person name="Pangilinan J."/>
            <person name="Lipzen A."/>
            <person name="Lesage-Meessen L."/>
            <person name="Navarro D."/>
            <person name="Riley R."/>
            <person name="Grigoriev I.V."/>
            <person name="Zhou S."/>
            <person name="Raouche S."/>
            <person name="Rosso M.N."/>
        </authorList>
    </citation>
    <scope>NUCLEOTIDE SEQUENCE [LARGE SCALE GENOMIC DNA]</scope>
    <source>
        <strain evidence="3 4">BRFM 1820</strain>
    </source>
</reference>
<keyword evidence="2" id="KW-1133">Transmembrane helix</keyword>
<feature type="compositionally biased region" description="Low complexity" evidence="1">
    <location>
        <begin position="327"/>
        <end position="346"/>
    </location>
</feature>
<proteinExistence type="predicted"/>
<evidence type="ECO:0000256" key="2">
    <source>
        <dbReference type="SAM" id="Phobius"/>
    </source>
</evidence>
<keyword evidence="4" id="KW-1185">Reference proteome</keyword>
<feature type="region of interest" description="Disordered" evidence="1">
    <location>
        <begin position="327"/>
        <end position="369"/>
    </location>
</feature>
<evidence type="ECO:0000256" key="1">
    <source>
        <dbReference type="SAM" id="MobiDB-lite"/>
    </source>
</evidence>
<feature type="transmembrane region" description="Helical" evidence="2">
    <location>
        <begin position="98"/>
        <end position="129"/>
    </location>
</feature>
<feature type="transmembrane region" description="Helical" evidence="2">
    <location>
        <begin position="150"/>
        <end position="167"/>
    </location>
</feature>
<protein>
    <submittedName>
        <fullName evidence="3">Uncharacterized protein</fullName>
    </submittedName>
</protein>